<dbReference type="Pfam" id="PF13812">
    <property type="entry name" value="PPR_3"/>
    <property type="match status" value="1"/>
</dbReference>
<feature type="region of interest" description="Disordered" evidence="4">
    <location>
        <begin position="509"/>
        <end position="593"/>
    </location>
</feature>
<dbReference type="Pfam" id="PF17177">
    <property type="entry name" value="PPR_long"/>
    <property type="match status" value="1"/>
</dbReference>
<reference evidence="6 7" key="1">
    <citation type="journal article" date="2024" name="Nat. Commun.">
        <title>Phylogenomics reveals the evolutionary origins of lichenization in chlorophyte algae.</title>
        <authorList>
            <person name="Puginier C."/>
            <person name="Libourel C."/>
            <person name="Otte J."/>
            <person name="Skaloud P."/>
            <person name="Haon M."/>
            <person name="Grisel S."/>
            <person name="Petersen M."/>
            <person name="Berrin J.G."/>
            <person name="Delaux P.M."/>
            <person name="Dal Grande F."/>
            <person name="Keller J."/>
        </authorList>
    </citation>
    <scope>NUCLEOTIDE SEQUENCE [LARGE SCALE GENOMIC DNA]</scope>
    <source>
        <strain evidence="6 7">SAG 2145</strain>
    </source>
</reference>
<keyword evidence="7" id="KW-1185">Reference proteome</keyword>
<comment type="similarity">
    <text evidence="1">Belongs to the PPR family. P subfamily.</text>
</comment>
<name>A0AAW1SGK6_9CHLO</name>
<keyword evidence="2" id="KW-0677">Repeat</keyword>
<proteinExistence type="inferred from homology"/>
<feature type="repeat" description="PPR" evidence="3">
    <location>
        <begin position="428"/>
        <end position="462"/>
    </location>
</feature>
<feature type="repeat" description="PPR" evidence="3">
    <location>
        <begin position="286"/>
        <end position="320"/>
    </location>
</feature>
<dbReference type="Pfam" id="PF13041">
    <property type="entry name" value="PPR_2"/>
    <property type="match status" value="1"/>
</dbReference>
<feature type="compositionally biased region" description="Low complexity" evidence="4">
    <location>
        <begin position="576"/>
        <end position="590"/>
    </location>
</feature>
<dbReference type="Pfam" id="PF01535">
    <property type="entry name" value="PPR"/>
    <property type="match status" value="4"/>
</dbReference>
<organism evidence="6 7">
    <name type="scientific">Apatococcus lobatus</name>
    <dbReference type="NCBI Taxonomy" id="904363"/>
    <lineage>
        <taxon>Eukaryota</taxon>
        <taxon>Viridiplantae</taxon>
        <taxon>Chlorophyta</taxon>
        <taxon>core chlorophytes</taxon>
        <taxon>Trebouxiophyceae</taxon>
        <taxon>Chlorellales</taxon>
        <taxon>Chlorellaceae</taxon>
        <taxon>Apatococcus</taxon>
    </lineage>
</organism>
<feature type="repeat" description="PPR" evidence="3">
    <location>
        <begin position="321"/>
        <end position="355"/>
    </location>
</feature>
<dbReference type="InterPro" id="IPR002885">
    <property type="entry name" value="PPR_rpt"/>
</dbReference>
<evidence type="ECO:0000313" key="7">
    <source>
        <dbReference type="Proteomes" id="UP001438707"/>
    </source>
</evidence>
<comment type="caution">
    <text evidence="6">The sequence shown here is derived from an EMBL/GenBank/DDBJ whole genome shotgun (WGS) entry which is preliminary data.</text>
</comment>
<dbReference type="InterPro" id="IPR011990">
    <property type="entry name" value="TPR-like_helical_dom_sf"/>
</dbReference>
<feature type="domain" description="PROP1-like PPR" evidence="5">
    <location>
        <begin position="305"/>
        <end position="444"/>
    </location>
</feature>
<dbReference type="PROSITE" id="PS51375">
    <property type="entry name" value="PPR"/>
    <property type="match status" value="9"/>
</dbReference>
<evidence type="ECO:0000256" key="3">
    <source>
        <dbReference type="PROSITE-ProRule" id="PRU00708"/>
    </source>
</evidence>
<dbReference type="NCBIfam" id="TIGR00756">
    <property type="entry name" value="PPR"/>
    <property type="match status" value="8"/>
</dbReference>
<dbReference type="EMBL" id="JALJOS010000001">
    <property type="protein sequence ID" value="KAK9844970.1"/>
    <property type="molecule type" value="Genomic_DNA"/>
</dbReference>
<dbReference type="PANTHER" id="PTHR47447:SF17">
    <property type="entry name" value="OS12G0638900 PROTEIN"/>
    <property type="match status" value="1"/>
</dbReference>
<feature type="repeat" description="PPR" evidence="3">
    <location>
        <begin position="726"/>
        <end position="760"/>
    </location>
</feature>
<dbReference type="AlphaFoldDB" id="A0AAW1SGK6"/>
<evidence type="ECO:0000256" key="4">
    <source>
        <dbReference type="SAM" id="MobiDB-lite"/>
    </source>
</evidence>
<gene>
    <name evidence="6" type="ORF">WJX74_009149</name>
</gene>
<sequence length="961" mass="102966">MANPFASRGVFTGYLEQTAGSSFGHTRTSFERGRPLVSNTTVPGGSRPPLPPAHNRNLQLFRHSPQALTASTELDFVRDHHTGPAADLFGSQGVQGRGREQGREGGLPAFLTGLLNPRLAVDLPPPDRMKGVRLNNRELDKLVNNLGRNPATWRRSLLLHTWLQDLGHRPDARLCTSLIKVASSHGQGSTALSIYEWMRAKREEGGAALQGTVHTYTVAMRAGLAANMLPQALKVWDDAIATGCQPDCRMCTALLEICTRSGDTDRALSVYRDMRGAGPNSALAPTVHTYTAAMRAAAEGGAWESALDIWQDMEMAGCRPSAHAYSAAISACAVGGQWEQAVKHFDDMLAADVRPDVVSCTALMTALGRVGQWERAERTIAWMHRAGVRPNVRTYTAYIAALGTAREWGRVATVLKSMRDGRSGVEANSYTYAALLKVMGEQGEWELAESLFLELENQALDHSHPCAPTHDLQQPHPTSRQCSAAPTSAAAWPAVPSCFSPAAEIPWPPSEHPNAVPGTDLDPALAVNPAPVGASSHHAPAGSLSGLPVRTHSDAFSSQTAMSMGSPSRPRGAHASTSSRTSSPSSRSSSMAPADLADALRSGMDLSHGIPTSELQSAWGCEAGASDSWAGEEASDAFAAVPNALAEEALEQGWQDHGAWLPDDLPGQSNATGMEVPMQQPVQSRSRQHSRAHQSRPQSVKGSGLLDGDAWNVDAQGSSAPKVQLNEVICATMMSAYHRAGRFDQALGVLERAQRINANMPNAYMRNIALSALGKCGRWVEAEQLFNSMSSPDTIAHETLMAAYSLSGQAERAERLFERMLRTGHQPRDYAYCSLIAGHSLEGDWQEAMRIRTRMQRAGVAMTLHVYNALIAACERAQQPAAALELYQSMQQNGIRPNNATTTSLAHMGQQKMGFSGQGWRAPPTQLAAMGPAQGLLAAVAAAGSSLLNHPHSETPWAPAS</sequence>
<dbReference type="PANTHER" id="PTHR47447">
    <property type="entry name" value="OS03G0856100 PROTEIN"/>
    <property type="match status" value="1"/>
</dbReference>
<feature type="repeat" description="PPR" evidence="3">
    <location>
        <begin position="356"/>
        <end position="390"/>
    </location>
</feature>
<accession>A0AAW1SGK6</accession>
<feature type="region of interest" description="Disordered" evidence="4">
    <location>
        <begin position="664"/>
        <end position="707"/>
    </location>
</feature>
<dbReference type="InterPro" id="IPR033443">
    <property type="entry name" value="PROP1-like_PPR_dom"/>
</dbReference>
<feature type="compositionally biased region" description="Polar residues" evidence="4">
    <location>
        <begin position="471"/>
        <end position="482"/>
    </location>
</feature>
<evidence type="ECO:0000313" key="6">
    <source>
        <dbReference type="EMBL" id="KAK9844970.1"/>
    </source>
</evidence>
<evidence type="ECO:0000256" key="1">
    <source>
        <dbReference type="ARBA" id="ARBA00007626"/>
    </source>
</evidence>
<dbReference type="SUPFAM" id="SSF48452">
    <property type="entry name" value="TPR-like"/>
    <property type="match status" value="1"/>
</dbReference>
<feature type="repeat" description="PPR" evidence="3">
    <location>
        <begin position="793"/>
        <end position="827"/>
    </location>
</feature>
<feature type="compositionally biased region" description="Polar residues" evidence="4">
    <location>
        <begin position="554"/>
        <end position="566"/>
    </location>
</feature>
<feature type="region of interest" description="Disordered" evidence="4">
    <location>
        <begin position="464"/>
        <end position="485"/>
    </location>
</feature>
<evidence type="ECO:0000259" key="5">
    <source>
        <dbReference type="Pfam" id="PF17177"/>
    </source>
</evidence>
<dbReference type="Proteomes" id="UP001438707">
    <property type="component" value="Unassembled WGS sequence"/>
</dbReference>
<feature type="repeat" description="PPR" evidence="3">
    <location>
        <begin position="863"/>
        <end position="897"/>
    </location>
</feature>
<feature type="repeat" description="PPR" evidence="3">
    <location>
        <begin position="828"/>
        <end position="862"/>
    </location>
</feature>
<feature type="repeat" description="PPR" evidence="3">
    <location>
        <begin position="247"/>
        <end position="281"/>
    </location>
</feature>
<evidence type="ECO:0000256" key="2">
    <source>
        <dbReference type="ARBA" id="ARBA00022737"/>
    </source>
</evidence>
<dbReference type="Gene3D" id="1.25.40.10">
    <property type="entry name" value="Tetratricopeptide repeat domain"/>
    <property type="match status" value="4"/>
</dbReference>
<protein>
    <recommendedName>
        <fullName evidence="5">PROP1-like PPR domain-containing protein</fullName>
    </recommendedName>
</protein>